<keyword evidence="2" id="KW-1185">Reference proteome</keyword>
<protein>
    <submittedName>
        <fullName evidence="1">Uncharacterized protein</fullName>
    </submittedName>
</protein>
<accession>A0ABD1ZH10</accession>
<dbReference type="Proteomes" id="UP001605036">
    <property type="component" value="Unassembled WGS sequence"/>
</dbReference>
<dbReference type="AlphaFoldDB" id="A0ABD1ZH10"/>
<evidence type="ECO:0000313" key="1">
    <source>
        <dbReference type="EMBL" id="KAL2650728.1"/>
    </source>
</evidence>
<sequence length="87" mass="9874">MAFRCYNVEFTDNEALALYHSLIYKWLGVENMSTTELIHVVIWRVPDGLGGQSSMGPRQRAFRVSQAATEHCSNVYKIMVGSYAPIF</sequence>
<organism evidence="1 2">
    <name type="scientific">Riccia fluitans</name>
    <dbReference type="NCBI Taxonomy" id="41844"/>
    <lineage>
        <taxon>Eukaryota</taxon>
        <taxon>Viridiplantae</taxon>
        <taxon>Streptophyta</taxon>
        <taxon>Embryophyta</taxon>
        <taxon>Marchantiophyta</taxon>
        <taxon>Marchantiopsida</taxon>
        <taxon>Marchantiidae</taxon>
        <taxon>Marchantiales</taxon>
        <taxon>Ricciaceae</taxon>
        <taxon>Riccia</taxon>
    </lineage>
</organism>
<proteinExistence type="predicted"/>
<dbReference type="EMBL" id="JBHFFA010000001">
    <property type="protein sequence ID" value="KAL2650728.1"/>
    <property type="molecule type" value="Genomic_DNA"/>
</dbReference>
<gene>
    <name evidence="1" type="ORF">R1flu_018856</name>
</gene>
<evidence type="ECO:0000313" key="2">
    <source>
        <dbReference type="Proteomes" id="UP001605036"/>
    </source>
</evidence>
<comment type="caution">
    <text evidence="1">The sequence shown here is derived from an EMBL/GenBank/DDBJ whole genome shotgun (WGS) entry which is preliminary data.</text>
</comment>
<reference evidence="1 2" key="1">
    <citation type="submission" date="2024-09" db="EMBL/GenBank/DDBJ databases">
        <title>Chromosome-scale assembly of Riccia fluitans.</title>
        <authorList>
            <person name="Paukszto L."/>
            <person name="Sawicki J."/>
            <person name="Karawczyk K."/>
            <person name="Piernik-Szablinska J."/>
            <person name="Szczecinska M."/>
            <person name="Mazdziarz M."/>
        </authorList>
    </citation>
    <scope>NUCLEOTIDE SEQUENCE [LARGE SCALE GENOMIC DNA]</scope>
    <source>
        <strain evidence="1">Rf_01</strain>
        <tissue evidence="1">Aerial parts of the thallus</tissue>
    </source>
</reference>
<name>A0ABD1ZH10_9MARC</name>